<keyword evidence="3" id="KW-1185">Reference proteome</keyword>
<dbReference type="AlphaFoldDB" id="A0A4C1XBQ8"/>
<gene>
    <name evidence="2" type="ORF">EVAR_36532_1</name>
</gene>
<reference evidence="2 3" key="1">
    <citation type="journal article" date="2019" name="Commun. Biol.">
        <title>The bagworm genome reveals a unique fibroin gene that provides high tensile strength.</title>
        <authorList>
            <person name="Kono N."/>
            <person name="Nakamura H."/>
            <person name="Ohtoshi R."/>
            <person name="Tomita M."/>
            <person name="Numata K."/>
            <person name="Arakawa K."/>
        </authorList>
    </citation>
    <scope>NUCLEOTIDE SEQUENCE [LARGE SCALE GENOMIC DNA]</scope>
</reference>
<sequence length="160" mass="18269">MLFSKLEEIKKESSKSVHSVENSEGPAVRVRVHAASAGQFFNSQHQADCCGWAQVSGDDSRVQIAHCTTLYHRHIQVCAESNVSTINWLDTIVRMSRSRDRETDVFVRARRPPNASASSRRDISSRGAYKNPRIREKKLKTSSQKIYIYLYKMHGDRLSE</sequence>
<protein>
    <submittedName>
        <fullName evidence="2">Uncharacterized protein</fullName>
    </submittedName>
</protein>
<dbReference type="EMBL" id="BGZK01000769">
    <property type="protein sequence ID" value="GBP59747.1"/>
    <property type="molecule type" value="Genomic_DNA"/>
</dbReference>
<evidence type="ECO:0000313" key="2">
    <source>
        <dbReference type="EMBL" id="GBP59747.1"/>
    </source>
</evidence>
<dbReference type="Proteomes" id="UP000299102">
    <property type="component" value="Unassembled WGS sequence"/>
</dbReference>
<feature type="region of interest" description="Disordered" evidence="1">
    <location>
        <begin position="109"/>
        <end position="132"/>
    </location>
</feature>
<accession>A0A4C1XBQ8</accession>
<evidence type="ECO:0000313" key="3">
    <source>
        <dbReference type="Proteomes" id="UP000299102"/>
    </source>
</evidence>
<comment type="caution">
    <text evidence="2">The sequence shown here is derived from an EMBL/GenBank/DDBJ whole genome shotgun (WGS) entry which is preliminary data.</text>
</comment>
<organism evidence="2 3">
    <name type="scientific">Eumeta variegata</name>
    <name type="common">Bagworm moth</name>
    <name type="synonym">Eumeta japonica</name>
    <dbReference type="NCBI Taxonomy" id="151549"/>
    <lineage>
        <taxon>Eukaryota</taxon>
        <taxon>Metazoa</taxon>
        <taxon>Ecdysozoa</taxon>
        <taxon>Arthropoda</taxon>
        <taxon>Hexapoda</taxon>
        <taxon>Insecta</taxon>
        <taxon>Pterygota</taxon>
        <taxon>Neoptera</taxon>
        <taxon>Endopterygota</taxon>
        <taxon>Lepidoptera</taxon>
        <taxon>Glossata</taxon>
        <taxon>Ditrysia</taxon>
        <taxon>Tineoidea</taxon>
        <taxon>Psychidae</taxon>
        <taxon>Oiketicinae</taxon>
        <taxon>Eumeta</taxon>
    </lineage>
</organism>
<proteinExistence type="predicted"/>
<name>A0A4C1XBQ8_EUMVA</name>
<evidence type="ECO:0000256" key="1">
    <source>
        <dbReference type="SAM" id="MobiDB-lite"/>
    </source>
</evidence>